<reference evidence="4" key="2">
    <citation type="submission" date="2025-08" db="UniProtKB">
        <authorList>
            <consortium name="Ensembl"/>
        </authorList>
    </citation>
    <scope>IDENTIFICATION</scope>
</reference>
<dbReference type="SUPFAM" id="SSF56436">
    <property type="entry name" value="C-type lectin-like"/>
    <property type="match status" value="1"/>
</dbReference>
<reference evidence="4" key="3">
    <citation type="submission" date="2025-09" db="UniProtKB">
        <authorList>
            <consortium name="Ensembl"/>
        </authorList>
    </citation>
    <scope>IDENTIFICATION</scope>
</reference>
<dbReference type="InterPro" id="IPR001304">
    <property type="entry name" value="C-type_lectin-like"/>
</dbReference>
<dbReference type="GO" id="GO:0005886">
    <property type="term" value="C:plasma membrane"/>
    <property type="evidence" value="ECO:0007669"/>
    <property type="project" value="UniProtKB-SubCell"/>
</dbReference>
<evidence type="ECO:0000313" key="4">
    <source>
        <dbReference type="Ensembl" id="ENSSAUP00010032130.1"/>
    </source>
</evidence>
<evidence type="ECO:0000256" key="1">
    <source>
        <dbReference type="ARBA" id="ARBA00004401"/>
    </source>
</evidence>
<name>A0A671VZZ3_SPAAU</name>
<keyword evidence="5" id="KW-1185">Reference proteome</keyword>
<comment type="subcellular location">
    <subcellularLocation>
        <location evidence="1">Cell membrane</location>
        <topology evidence="1">Single-pass type II membrane protein</topology>
    </subcellularLocation>
</comment>
<keyword evidence="2" id="KW-0175">Coiled coil</keyword>
<dbReference type="InterPro" id="IPR016186">
    <property type="entry name" value="C-type_lectin-like/link_sf"/>
</dbReference>
<dbReference type="SMART" id="SM00034">
    <property type="entry name" value="CLECT"/>
    <property type="match status" value="1"/>
</dbReference>
<proteinExistence type="predicted"/>
<organism evidence="4 5">
    <name type="scientific">Sparus aurata</name>
    <name type="common">Gilthead sea bream</name>
    <dbReference type="NCBI Taxonomy" id="8175"/>
    <lineage>
        <taxon>Eukaryota</taxon>
        <taxon>Metazoa</taxon>
        <taxon>Chordata</taxon>
        <taxon>Craniata</taxon>
        <taxon>Vertebrata</taxon>
        <taxon>Euteleostomi</taxon>
        <taxon>Actinopterygii</taxon>
        <taxon>Neopterygii</taxon>
        <taxon>Teleostei</taxon>
        <taxon>Neoteleostei</taxon>
        <taxon>Acanthomorphata</taxon>
        <taxon>Eupercaria</taxon>
        <taxon>Spariformes</taxon>
        <taxon>Sparidae</taxon>
        <taxon>Sparus</taxon>
    </lineage>
</organism>
<dbReference type="OMA" id="MMIKQQE"/>
<dbReference type="GeneTree" id="ENSGT00940000167246"/>
<dbReference type="Gene3D" id="3.10.100.10">
    <property type="entry name" value="Mannose-Binding Protein A, subunit A"/>
    <property type="match status" value="1"/>
</dbReference>
<dbReference type="PANTHER" id="PTHR45710:SF26">
    <property type="entry name" value="RH26557P"/>
    <property type="match status" value="1"/>
</dbReference>
<protein>
    <recommendedName>
        <fullName evidence="3">C-type lectin domain-containing protein</fullName>
    </recommendedName>
</protein>
<accession>A0A671VZZ3</accession>
<evidence type="ECO:0000256" key="2">
    <source>
        <dbReference type="SAM" id="Coils"/>
    </source>
</evidence>
<dbReference type="Pfam" id="PF00059">
    <property type="entry name" value="Lectin_C"/>
    <property type="match status" value="1"/>
</dbReference>
<feature type="domain" description="C-type lectin" evidence="3">
    <location>
        <begin position="73"/>
        <end position="181"/>
    </location>
</feature>
<evidence type="ECO:0000259" key="3">
    <source>
        <dbReference type="PROSITE" id="PS50041"/>
    </source>
</evidence>
<dbReference type="AlphaFoldDB" id="A0A671VZZ3"/>
<dbReference type="PROSITE" id="PS50041">
    <property type="entry name" value="C_TYPE_LECTIN_2"/>
    <property type="match status" value="1"/>
</dbReference>
<dbReference type="PANTHER" id="PTHR45710">
    <property type="entry name" value="C-TYPE LECTIN DOMAIN-CONTAINING PROTEIN 180"/>
    <property type="match status" value="1"/>
</dbReference>
<dbReference type="Proteomes" id="UP000472265">
    <property type="component" value="Chromosome 17"/>
</dbReference>
<dbReference type="Ensembl" id="ENSSAUT00010033844.1">
    <property type="protein sequence ID" value="ENSSAUP00010032130.1"/>
    <property type="gene ID" value="ENSSAUG00010013659.1"/>
</dbReference>
<dbReference type="InterPro" id="IPR050828">
    <property type="entry name" value="C-type_lectin/matrix_domain"/>
</dbReference>
<dbReference type="InterPro" id="IPR016187">
    <property type="entry name" value="CTDL_fold"/>
</dbReference>
<sequence length="199" mass="23698">MNQQTATLSNLTAENQQLMTERSVLERETEELSRTAGNLNWTLGVIMKYDKFPVSEFCPEKKCQPCRTDWILFEGKCYLFSSEDLQWLTWNQSRKYCQGRAADLVVIDSLHEHEFISNHTKYYYDWAHGYWLGLYETVDKYWRWIDGHNDTLGYWIAREKLRGDGRYVLLLPGRRLTASWNKVGFMYNKFICESDTLTR</sequence>
<dbReference type="InParanoid" id="A0A671VZZ3"/>
<gene>
    <name evidence="4" type="primary">LOC115566991</name>
</gene>
<feature type="coiled-coil region" evidence="2">
    <location>
        <begin position="1"/>
        <end position="35"/>
    </location>
</feature>
<evidence type="ECO:0000313" key="5">
    <source>
        <dbReference type="Proteomes" id="UP000472265"/>
    </source>
</evidence>
<reference evidence="4" key="1">
    <citation type="submission" date="2021-04" db="EMBL/GenBank/DDBJ databases">
        <authorList>
            <consortium name="Wellcome Sanger Institute Data Sharing"/>
        </authorList>
    </citation>
    <scope>NUCLEOTIDE SEQUENCE [LARGE SCALE GENOMIC DNA]</scope>
</reference>